<sequence length="132" mass="14795">MGAAAALPLAGASKDAELSEYFKEKYLKGELFEGIKYTKNSISRIRTYMFKGRDGDTQVWRHAFDLRAFGGHEGEDLIILYHYTNELGFRNVGDLKQSAAQLFASLADDRAHFGQGVYTTQHEPAERGKVSE</sequence>
<keyword evidence="2" id="KW-1185">Reference proteome</keyword>
<evidence type="ECO:0000313" key="2">
    <source>
        <dbReference type="Proteomes" id="UP001178507"/>
    </source>
</evidence>
<gene>
    <name evidence="1" type="ORF">EVOR1521_LOCUS30044</name>
</gene>
<dbReference type="Proteomes" id="UP001178507">
    <property type="component" value="Unassembled WGS sequence"/>
</dbReference>
<organism evidence="1 2">
    <name type="scientific">Effrenium voratum</name>
    <dbReference type="NCBI Taxonomy" id="2562239"/>
    <lineage>
        <taxon>Eukaryota</taxon>
        <taxon>Sar</taxon>
        <taxon>Alveolata</taxon>
        <taxon>Dinophyceae</taxon>
        <taxon>Suessiales</taxon>
        <taxon>Symbiodiniaceae</taxon>
        <taxon>Effrenium</taxon>
    </lineage>
</organism>
<proteinExistence type="predicted"/>
<protein>
    <submittedName>
        <fullName evidence="1">Uncharacterized protein</fullName>
    </submittedName>
</protein>
<name>A0AA36NL92_9DINO</name>
<reference evidence="1" key="1">
    <citation type="submission" date="2023-08" db="EMBL/GenBank/DDBJ databases">
        <authorList>
            <person name="Chen Y."/>
            <person name="Shah S."/>
            <person name="Dougan E. K."/>
            <person name="Thang M."/>
            <person name="Chan C."/>
        </authorList>
    </citation>
    <scope>NUCLEOTIDE SEQUENCE</scope>
</reference>
<comment type="caution">
    <text evidence="1">The sequence shown here is derived from an EMBL/GenBank/DDBJ whole genome shotgun (WGS) entry which is preliminary data.</text>
</comment>
<accession>A0AA36NL92</accession>
<dbReference type="EMBL" id="CAUJNA010003732">
    <property type="protein sequence ID" value="CAJ1408786.1"/>
    <property type="molecule type" value="Genomic_DNA"/>
</dbReference>
<dbReference type="AlphaFoldDB" id="A0AA36NL92"/>
<evidence type="ECO:0000313" key="1">
    <source>
        <dbReference type="EMBL" id="CAJ1408786.1"/>
    </source>
</evidence>